<dbReference type="RefSeq" id="WP_161479099.1">
    <property type="nucleotide sequence ID" value="NZ_WXEW01000002.1"/>
</dbReference>
<gene>
    <name evidence="1" type="ORF">GT755_08280</name>
</gene>
<evidence type="ECO:0000313" key="1">
    <source>
        <dbReference type="EMBL" id="NAS21681.1"/>
    </source>
</evidence>
<keyword evidence="2" id="KW-1185">Reference proteome</keyword>
<comment type="caution">
    <text evidence="1">The sequence shown here is derived from an EMBL/GenBank/DDBJ whole genome shotgun (WGS) entry which is preliminary data.</text>
</comment>
<accession>A0A7C9JBD4</accession>
<dbReference type="AlphaFoldDB" id="A0A7C9JBD4"/>
<dbReference type="EMBL" id="WXEW01000002">
    <property type="protein sequence ID" value="NAS21681.1"/>
    <property type="molecule type" value="Genomic_DNA"/>
</dbReference>
<evidence type="ECO:0000313" key="2">
    <source>
        <dbReference type="Proteomes" id="UP000479526"/>
    </source>
</evidence>
<protein>
    <submittedName>
        <fullName evidence="1">Uncharacterized protein</fullName>
    </submittedName>
</protein>
<name>A0A7C9JBD4_9ACTN</name>
<sequence>MHFAADRVAAYALEVDDEFFHEFDLGRAGAEWNVGVDWWSLREALRPEFAMHEGEGRILRFRFWP</sequence>
<dbReference type="Proteomes" id="UP000479526">
    <property type="component" value="Unassembled WGS sequence"/>
</dbReference>
<proteinExistence type="predicted"/>
<organism evidence="1 2">
    <name type="scientific">Herbidospora solisilvae</name>
    <dbReference type="NCBI Taxonomy" id="2696284"/>
    <lineage>
        <taxon>Bacteria</taxon>
        <taxon>Bacillati</taxon>
        <taxon>Actinomycetota</taxon>
        <taxon>Actinomycetes</taxon>
        <taxon>Streptosporangiales</taxon>
        <taxon>Streptosporangiaceae</taxon>
        <taxon>Herbidospora</taxon>
    </lineage>
</organism>
<reference evidence="1 2" key="1">
    <citation type="submission" date="2020-01" db="EMBL/GenBank/DDBJ databases">
        <title>Herbidospora sp. NEAU-GS84 nov., a novel actinomycete isolated from soil.</title>
        <authorList>
            <person name="Han L."/>
        </authorList>
    </citation>
    <scope>NUCLEOTIDE SEQUENCE [LARGE SCALE GENOMIC DNA]</scope>
    <source>
        <strain evidence="1 2">NEAU-GS84</strain>
    </source>
</reference>